<evidence type="ECO:0000259" key="6">
    <source>
        <dbReference type="PROSITE" id="PS50045"/>
    </source>
</evidence>
<dbReference type="Pfam" id="PF00158">
    <property type="entry name" value="Sigma54_activat"/>
    <property type="match status" value="1"/>
</dbReference>
<dbReference type="PROSITE" id="PS00688">
    <property type="entry name" value="SIGMA54_INTERACT_3"/>
    <property type="match status" value="1"/>
</dbReference>
<feature type="domain" description="Sigma-54 factor interaction" evidence="6">
    <location>
        <begin position="309"/>
        <end position="538"/>
    </location>
</feature>
<comment type="caution">
    <text evidence="7">The sequence shown here is derived from an EMBL/GenBank/DDBJ whole genome shotgun (WGS) entry which is preliminary data.</text>
</comment>
<dbReference type="AlphaFoldDB" id="A0A9E2KPV2"/>
<sequence length="627" mass="69319">MISSILFVAPFKSMAQRARRVMHKMQVDFPIVIGNDEVGAAQVYKYPEAKILISRGGTTKELMRCYPDKTVVNIPASFTDISKAIEFLIAKGCIKIAVITHENIIGLAASTLKFGKLNVEVIPCVSAAAIELAVNECIARGADGIAGCVIAVRAAQAQGVKSCFIDAAAESIISSITLALTFNAGFSQREQAVEQLRSLIDALEEGIVIFDKEHHPIYFNENARHIFDQLPPEQWHTPLDRYLNDTHRHPHVINLGDRQVVLHTAKLSQDSGQIVAILQEGRFIEQSEKAMRVANYAKGFYAKVSFDDLTFVDKDMQEVVALALKFARSDSTILLFGETGSGKEGFAQSIHQASRRSTMPFVSVNCASLPEGLIASELFGYVEGAFTGARQSGKKGLFELAQGGTIFLDEITELPLEVQSQLLRVLQEREVMRVGDDKVIPLDIRVICACNKSLLQLCQMGKFRYDLYYRINVLKLKIPALRQRQDDILPLFTRFVSEKLKLSPKDITIDDSAAALLKAYTWPGNVRELSNVAEVCSFAGPHIGRATVLQCLQNDDPNVSNFNTNNPLGMTLHLPPQASAEQVLQLYLRELAKNHSNNEMVSISGLSRTTIWRKLNALTGNEEKLKG</sequence>
<dbReference type="PANTHER" id="PTHR32071">
    <property type="entry name" value="TRANSCRIPTIONAL REGULATORY PROTEIN"/>
    <property type="match status" value="1"/>
</dbReference>
<proteinExistence type="predicted"/>
<dbReference type="SMART" id="SM00382">
    <property type="entry name" value="AAA"/>
    <property type="match status" value="1"/>
</dbReference>
<keyword evidence="3" id="KW-0805">Transcription regulation</keyword>
<dbReference type="CDD" id="cd00009">
    <property type="entry name" value="AAA"/>
    <property type="match status" value="1"/>
</dbReference>
<organism evidence="7 8">
    <name type="scientific">Candidatus Anaerobiospirillum merdipullorum</name>
    <dbReference type="NCBI Taxonomy" id="2838450"/>
    <lineage>
        <taxon>Bacteria</taxon>
        <taxon>Pseudomonadati</taxon>
        <taxon>Pseudomonadota</taxon>
        <taxon>Gammaproteobacteria</taxon>
        <taxon>Aeromonadales</taxon>
        <taxon>Succinivibrionaceae</taxon>
        <taxon>Anaerobiospirillum</taxon>
    </lineage>
</organism>
<dbReference type="Pfam" id="PF25601">
    <property type="entry name" value="AAA_lid_14"/>
    <property type="match status" value="1"/>
</dbReference>
<keyword evidence="2" id="KW-0067">ATP-binding</keyword>
<reference evidence="7" key="2">
    <citation type="submission" date="2021-04" db="EMBL/GenBank/DDBJ databases">
        <authorList>
            <person name="Gilroy R."/>
        </authorList>
    </citation>
    <scope>NUCLEOTIDE SEQUENCE</scope>
    <source>
        <strain evidence="7">687</strain>
    </source>
</reference>
<dbReference type="SUPFAM" id="SSF159800">
    <property type="entry name" value="PrpR receptor domain-like"/>
    <property type="match status" value="1"/>
</dbReference>
<dbReference type="InterPro" id="IPR025944">
    <property type="entry name" value="Sigma_54_int_dom_CS"/>
</dbReference>
<dbReference type="Proteomes" id="UP000824150">
    <property type="component" value="Unassembled WGS sequence"/>
</dbReference>
<dbReference type="InterPro" id="IPR010524">
    <property type="entry name" value="Sig_transdc_resp-reg_PrpR_N"/>
</dbReference>
<accession>A0A9E2KPV2</accession>
<dbReference type="InterPro" id="IPR002078">
    <property type="entry name" value="Sigma_54_int"/>
</dbReference>
<dbReference type="Gene3D" id="3.40.50.2300">
    <property type="match status" value="1"/>
</dbReference>
<dbReference type="Gene3D" id="1.10.8.60">
    <property type="match status" value="1"/>
</dbReference>
<dbReference type="GO" id="GO:0006355">
    <property type="term" value="P:regulation of DNA-templated transcription"/>
    <property type="evidence" value="ECO:0007669"/>
    <property type="project" value="InterPro"/>
</dbReference>
<dbReference type="SUPFAM" id="SSF52540">
    <property type="entry name" value="P-loop containing nucleoside triphosphate hydrolases"/>
    <property type="match status" value="1"/>
</dbReference>
<dbReference type="Pfam" id="PF06506">
    <property type="entry name" value="PrpR_N"/>
    <property type="match status" value="1"/>
</dbReference>
<dbReference type="Gene3D" id="3.40.50.300">
    <property type="entry name" value="P-loop containing nucleotide triphosphate hydrolases"/>
    <property type="match status" value="1"/>
</dbReference>
<dbReference type="Gene3D" id="3.30.450.20">
    <property type="entry name" value="PAS domain"/>
    <property type="match status" value="1"/>
</dbReference>
<evidence type="ECO:0000256" key="1">
    <source>
        <dbReference type="ARBA" id="ARBA00022741"/>
    </source>
</evidence>
<evidence type="ECO:0000313" key="8">
    <source>
        <dbReference type="Proteomes" id="UP000824150"/>
    </source>
</evidence>
<gene>
    <name evidence="7" type="ORF">IAA31_07640</name>
</gene>
<dbReference type="GO" id="GO:0005524">
    <property type="term" value="F:ATP binding"/>
    <property type="evidence" value="ECO:0007669"/>
    <property type="project" value="UniProtKB-KW"/>
</dbReference>
<dbReference type="InterPro" id="IPR025662">
    <property type="entry name" value="Sigma_54_int_dom_ATP-bd_1"/>
</dbReference>
<evidence type="ECO:0000313" key="7">
    <source>
        <dbReference type="EMBL" id="MBU3827340.1"/>
    </source>
</evidence>
<evidence type="ECO:0000256" key="3">
    <source>
        <dbReference type="ARBA" id="ARBA00023015"/>
    </source>
</evidence>
<dbReference type="GO" id="GO:0000156">
    <property type="term" value="F:phosphorelay response regulator activity"/>
    <property type="evidence" value="ECO:0007669"/>
    <property type="project" value="InterPro"/>
</dbReference>
<dbReference type="InterPro" id="IPR035965">
    <property type="entry name" value="PAS-like_dom_sf"/>
</dbReference>
<protein>
    <submittedName>
        <fullName evidence="7">Sigma 54-interacting transcriptional regulator</fullName>
    </submittedName>
</protein>
<dbReference type="InterPro" id="IPR025943">
    <property type="entry name" value="Sigma_54_int_dom_ATP-bd_2"/>
</dbReference>
<dbReference type="PROSITE" id="PS50045">
    <property type="entry name" value="SIGMA54_INTERACT_4"/>
    <property type="match status" value="1"/>
</dbReference>
<evidence type="ECO:0000256" key="2">
    <source>
        <dbReference type="ARBA" id="ARBA00022840"/>
    </source>
</evidence>
<keyword evidence="4" id="KW-0238">DNA-binding</keyword>
<dbReference type="FunFam" id="3.40.50.300:FF:000006">
    <property type="entry name" value="DNA-binding transcriptional regulator NtrC"/>
    <property type="match status" value="1"/>
</dbReference>
<dbReference type="GO" id="GO:0003677">
    <property type="term" value="F:DNA binding"/>
    <property type="evidence" value="ECO:0007669"/>
    <property type="project" value="UniProtKB-KW"/>
</dbReference>
<dbReference type="Gene3D" id="3.40.50.10660">
    <property type="entry name" value="PrpR receptor domain-like"/>
    <property type="match status" value="1"/>
</dbReference>
<dbReference type="InterPro" id="IPR058031">
    <property type="entry name" value="AAA_lid_NorR"/>
</dbReference>
<dbReference type="EMBL" id="JAHLFG010000084">
    <property type="protein sequence ID" value="MBU3827340.1"/>
    <property type="molecule type" value="Genomic_DNA"/>
</dbReference>
<evidence type="ECO:0000256" key="5">
    <source>
        <dbReference type="ARBA" id="ARBA00023163"/>
    </source>
</evidence>
<dbReference type="SUPFAM" id="SSF55785">
    <property type="entry name" value="PYP-like sensor domain (PAS domain)"/>
    <property type="match status" value="1"/>
</dbReference>
<name>A0A9E2KPV2_9GAMM</name>
<dbReference type="PROSITE" id="PS00675">
    <property type="entry name" value="SIGMA54_INTERACT_1"/>
    <property type="match status" value="1"/>
</dbReference>
<reference evidence="7" key="1">
    <citation type="journal article" date="2021" name="PeerJ">
        <title>Extensive microbial diversity within the chicken gut microbiome revealed by metagenomics and culture.</title>
        <authorList>
            <person name="Gilroy R."/>
            <person name="Ravi A."/>
            <person name="Getino M."/>
            <person name="Pursley I."/>
            <person name="Horton D.L."/>
            <person name="Alikhan N.F."/>
            <person name="Baker D."/>
            <person name="Gharbi K."/>
            <person name="Hall N."/>
            <person name="Watson M."/>
            <person name="Adriaenssens E.M."/>
            <person name="Foster-Nyarko E."/>
            <person name="Jarju S."/>
            <person name="Secka A."/>
            <person name="Antonio M."/>
            <person name="Oren A."/>
            <person name="Chaudhuri R.R."/>
            <person name="La Ragione R."/>
            <person name="Hildebrand F."/>
            <person name="Pallen M.J."/>
        </authorList>
    </citation>
    <scope>NUCLEOTIDE SEQUENCE</scope>
    <source>
        <strain evidence="7">687</strain>
    </source>
</reference>
<dbReference type="InterPro" id="IPR003593">
    <property type="entry name" value="AAA+_ATPase"/>
</dbReference>
<evidence type="ECO:0000256" key="4">
    <source>
        <dbReference type="ARBA" id="ARBA00023125"/>
    </source>
</evidence>
<keyword evidence="1" id="KW-0547">Nucleotide-binding</keyword>
<dbReference type="PROSITE" id="PS00676">
    <property type="entry name" value="SIGMA54_INTERACT_2"/>
    <property type="match status" value="1"/>
</dbReference>
<dbReference type="InterPro" id="IPR027417">
    <property type="entry name" value="P-loop_NTPase"/>
</dbReference>
<keyword evidence="5" id="KW-0804">Transcription</keyword>